<keyword evidence="10" id="KW-1185">Reference proteome</keyword>
<evidence type="ECO:0000313" key="10">
    <source>
        <dbReference type="Proteomes" id="UP001164743"/>
    </source>
</evidence>
<evidence type="ECO:0000256" key="6">
    <source>
        <dbReference type="SAM" id="Phobius"/>
    </source>
</evidence>
<evidence type="ECO:0000256" key="5">
    <source>
        <dbReference type="SAM" id="MobiDB-lite"/>
    </source>
</evidence>
<dbReference type="Proteomes" id="UP001164743">
    <property type="component" value="Chromosome 1A"/>
</dbReference>
<dbReference type="Pfam" id="PF20877">
    <property type="entry name" value="Anoctamin_N"/>
    <property type="match status" value="1"/>
</dbReference>
<accession>A0ABY7CA10</accession>
<dbReference type="InterPro" id="IPR007632">
    <property type="entry name" value="Anoctamin"/>
</dbReference>
<reference evidence="9" key="1">
    <citation type="submission" date="2022-10" db="EMBL/GenBank/DDBJ databases">
        <title>Puccinia triticina Genome sequencing and assembly.</title>
        <authorList>
            <person name="Li C."/>
        </authorList>
    </citation>
    <scope>NUCLEOTIDE SEQUENCE</scope>
    <source>
        <strain evidence="9">Pt15</strain>
    </source>
</reference>
<dbReference type="RefSeq" id="XP_053016862.1">
    <property type="nucleotide sequence ID" value="XM_053165696.1"/>
</dbReference>
<evidence type="ECO:0000256" key="2">
    <source>
        <dbReference type="ARBA" id="ARBA00022692"/>
    </source>
</evidence>
<dbReference type="PANTHER" id="PTHR12308">
    <property type="entry name" value="ANOCTAMIN"/>
    <property type="match status" value="1"/>
</dbReference>
<feature type="region of interest" description="Disordered" evidence="5">
    <location>
        <begin position="1"/>
        <end position="29"/>
    </location>
</feature>
<proteinExistence type="predicted"/>
<dbReference type="PANTHER" id="PTHR12308:SF73">
    <property type="entry name" value="ANOCTAMIN"/>
    <property type="match status" value="1"/>
</dbReference>
<gene>
    <name evidence="9" type="ORF">PtA15_1A647</name>
</gene>
<keyword evidence="3 6" id="KW-1133">Transmembrane helix</keyword>
<feature type="domain" description="Anoctamin alpha-beta plait" evidence="8">
    <location>
        <begin position="36"/>
        <end position="144"/>
    </location>
</feature>
<keyword evidence="2 6" id="KW-0812">Transmembrane</keyword>
<evidence type="ECO:0000259" key="7">
    <source>
        <dbReference type="Pfam" id="PF04547"/>
    </source>
</evidence>
<dbReference type="Pfam" id="PF04547">
    <property type="entry name" value="Anoctamin"/>
    <property type="match status" value="1"/>
</dbReference>
<comment type="subcellular location">
    <subcellularLocation>
        <location evidence="1">Membrane</location>
        <topology evidence="1">Multi-pass membrane protein</topology>
    </subcellularLocation>
</comment>
<dbReference type="GeneID" id="77806591"/>
<dbReference type="InterPro" id="IPR049456">
    <property type="entry name" value="Anoctamin_N_fung"/>
</dbReference>
<keyword evidence="4 6" id="KW-0472">Membrane</keyword>
<feature type="transmembrane region" description="Helical" evidence="6">
    <location>
        <begin position="224"/>
        <end position="250"/>
    </location>
</feature>
<dbReference type="InterPro" id="IPR049452">
    <property type="entry name" value="Anoctamin_TM"/>
</dbReference>
<feature type="transmembrane region" description="Helical" evidence="6">
    <location>
        <begin position="256"/>
        <end position="274"/>
    </location>
</feature>
<dbReference type="EMBL" id="CP110421">
    <property type="protein sequence ID" value="WAQ81307.1"/>
    <property type="molecule type" value="Genomic_DNA"/>
</dbReference>
<evidence type="ECO:0000313" key="9">
    <source>
        <dbReference type="EMBL" id="WAQ81307.1"/>
    </source>
</evidence>
<evidence type="ECO:0000256" key="4">
    <source>
        <dbReference type="ARBA" id="ARBA00023136"/>
    </source>
</evidence>
<evidence type="ECO:0000256" key="3">
    <source>
        <dbReference type="ARBA" id="ARBA00022989"/>
    </source>
</evidence>
<organism evidence="9 10">
    <name type="scientific">Puccinia triticina</name>
    <dbReference type="NCBI Taxonomy" id="208348"/>
    <lineage>
        <taxon>Eukaryota</taxon>
        <taxon>Fungi</taxon>
        <taxon>Dikarya</taxon>
        <taxon>Basidiomycota</taxon>
        <taxon>Pucciniomycotina</taxon>
        <taxon>Pucciniomycetes</taxon>
        <taxon>Pucciniales</taxon>
        <taxon>Pucciniaceae</taxon>
        <taxon>Puccinia</taxon>
    </lineage>
</organism>
<sequence length="331" mass="37829">MGSLEVESTKNHHGVMPHPPAPQDQSREPNNFSQLQVDYVIVFSLSPLPHQPKLRKQAIDDRARHRTQLLEDRLGSKASNKLLILVTAYNETRIKEEIQAERIADWLHGITCVKPESDLASSFISQPHMPADQLHHLCNIITRDVKPTKNKSPITAHPHRLLVGVAAGIIPRQAPFEHVCSIFPPHDVGFNKTWLSQWSDRSHLTIQIPEIELDRIKEIYGELIGYYFAFLNFYFQALVFPTLLGLLFWATGMAYSSIYSVSLALWSIIIVEMWKVKEKLLAIKWNAFNCHKVKKNRLGTTTEFRRRPSLSAPCYFLIHLRSSSLATLPVD</sequence>
<evidence type="ECO:0000259" key="8">
    <source>
        <dbReference type="Pfam" id="PF20877"/>
    </source>
</evidence>
<protein>
    <recommendedName>
        <fullName evidence="11">Anoctamin</fullName>
    </recommendedName>
</protein>
<evidence type="ECO:0008006" key="11">
    <source>
        <dbReference type="Google" id="ProtNLM"/>
    </source>
</evidence>
<feature type="domain" description="Anoctamin transmembrane" evidence="7">
    <location>
        <begin position="216"/>
        <end position="306"/>
    </location>
</feature>
<name>A0ABY7CA10_9BASI</name>
<evidence type="ECO:0000256" key="1">
    <source>
        <dbReference type="ARBA" id="ARBA00004141"/>
    </source>
</evidence>